<dbReference type="GO" id="GO:0003723">
    <property type="term" value="F:RNA binding"/>
    <property type="evidence" value="ECO:0007669"/>
    <property type="project" value="TreeGrafter"/>
</dbReference>
<proteinExistence type="inferred from homology"/>
<accession>A0AAJ0HRC3</accession>
<comment type="similarity">
    <text evidence="1">Belongs to the eukaryotic ribosomal protein eL22 family.</text>
</comment>
<keyword evidence="2 4" id="KW-0689">Ribosomal protein</keyword>
<dbReference type="GO" id="GO:1990904">
    <property type="term" value="C:ribonucleoprotein complex"/>
    <property type="evidence" value="ECO:0007669"/>
    <property type="project" value="UniProtKB-KW"/>
</dbReference>
<dbReference type="PANTHER" id="PTHR10064:SF31">
    <property type="entry name" value="LARGE RIBOSOMAL SUBUNIT PROTEIN EL22A-RELATED"/>
    <property type="match status" value="1"/>
</dbReference>
<evidence type="ECO:0000256" key="2">
    <source>
        <dbReference type="ARBA" id="ARBA00022980"/>
    </source>
</evidence>
<sequence length="126" mass="14239">MAPIAKKSGKGKAPKTTKKFIINASQPASDKIFDVSAFEKFLNEKIKVEGRVGNLGEIIKISQTGDGKIEIIAHNELSGRYLKYLTKKFLKKMQLRDWLRVVSTSKGVYELKFFNVVNDEAEEDDE</sequence>
<dbReference type="InterPro" id="IPR038526">
    <property type="entry name" value="Ribosomal_eL22_sf"/>
</dbReference>
<dbReference type="EMBL" id="JAUIQD010000002">
    <property type="protein sequence ID" value="KAK3360044.1"/>
    <property type="molecule type" value="Genomic_DNA"/>
</dbReference>
<dbReference type="GO" id="GO:0003735">
    <property type="term" value="F:structural constituent of ribosome"/>
    <property type="evidence" value="ECO:0007669"/>
    <property type="project" value="InterPro"/>
</dbReference>
<comment type="caution">
    <text evidence="4">The sequence shown here is derived from an EMBL/GenBank/DDBJ whole genome shotgun (WGS) entry which is preliminary data.</text>
</comment>
<protein>
    <submittedName>
        <fullName evidence="4">Ribosomal protein L22e</fullName>
    </submittedName>
</protein>
<dbReference type="Proteomes" id="UP001275084">
    <property type="component" value="Unassembled WGS sequence"/>
</dbReference>
<gene>
    <name evidence="4" type="ORF">B0T25DRAFT_564993</name>
</gene>
<name>A0AAJ0HRC3_9PEZI</name>
<evidence type="ECO:0000256" key="3">
    <source>
        <dbReference type="ARBA" id="ARBA00023274"/>
    </source>
</evidence>
<dbReference type="GO" id="GO:0002181">
    <property type="term" value="P:cytoplasmic translation"/>
    <property type="evidence" value="ECO:0007669"/>
    <property type="project" value="TreeGrafter"/>
</dbReference>
<dbReference type="AlphaFoldDB" id="A0AAJ0HRC3"/>
<reference evidence="4" key="1">
    <citation type="journal article" date="2023" name="Mol. Phylogenet. Evol.">
        <title>Genome-scale phylogeny and comparative genomics of the fungal order Sordariales.</title>
        <authorList>
            <person name="Hensen N."/>
            <person name="Bonometti L."/>
            <person name="Westerberg I."/>
            <person name="Brannstrom I.O."/>
            <person name="Guillou S."/>
            <person name="Cros-Aarteil S."/>
            <person name="Calhoun S."/>
            <person name="Haridas S."/>
            <person name="Kuo A."/>
            <person name="Mondo S."/>
            <person name="Pangilinan J."/>
            <person name="Riley R."/>
            <person name="LaButti K."/>
            <person name="Andreopoulos B."/>
            <person name="Lipzen A."/>
            <person name="Chen C."/>
            <person name="Yan M."/>
            <person name="Daum C."/>
            <person name="Ng V."/>
            <person name="Clum A."/>
            <person name="Steindorff A."/>
            <person name="Ohm R.A."/>
            <person name="Martin F."/>
            <person name="Silar P."/>
            <person name="Natvig D.O."/>
            <person name="Lalanne C."/>
            <person name="Gautier V."/>
            <person name="Ament-Velasquez S.L."/>
            <person name="Kruys A."/>
            <person name="Hutchinson M.I."/>
            <person name="Powell A.J."/>
            <person name="Barry K."/>
            <person name="Miller A.N."/>
            <person name="Grigoriev I.V."/>
            <person name="Debuchy R."/>
            <person name="Gladieux P."/>
            <person name="Hiltunen Thoren M."/>
            <person name="Johannesson H."/>
        </authorList>
    </citation>
    <scope>NUCLEOTIDE SEQUENCE</scope>
    <source>
        <strain evidence="4">CBS 955.72</strain>
    </source>
</reference>
<dbReference type="GO" id="GO:0005840">
    <property type="term" value="C:ribosome"/>
    <property type="evidence" value="ECO:0007669"/>
    <property type="project" value="UniProtKB-KW"/>
</dbReference>
<reference evidence="4" key="2">
    <citation type="submission" date="2023-06" db="EMBL/GenBank/DDBJ databases">
        <authorList>
            <consortium name="Lawrence Berkeley National Laboratory"/>
            <person name="Haridas S."/>
            <person name="Hensen N."/>
            <person name="Bonometti L."/>
            <person name="Westerberg I."/>
            <person name="Brannstrom I.O."/>
            <person name="Guillou S."/>
            <person name="Cros-Aarteil S."/>
            <person name="Calhoun S."/>
            <person name="Kuo A."/>
            <person name="Mondo S."/>
            <person name="Pangilinan J."/>
            <person name="Riley R."/>
            <person name="Labutti K."/>
            <person name="Andreopoulos B."/>
            <person name="Lipzen A."/>
            <person name="Chen C."/>
            <person name="Yanf M."/>
            <person name="Daum C."/>
            <person name="Ng V."/>
            <person name="Clum A."/>
            <person name="Steindorff A."/>
            <person name="Ohm R."/>
            <person name="Martin F."/>
            <person name="Silar P."/>
            <person name="Natvig D."/>
            <person name="Lalanne C."/>
            <person name="Gautier V."/>
            <person name="Ament-Velasquez S.L."/>
            <person name="Kruys A."/>
            <person name="Hutchinson M.I."/>
            <person name="Powell A.J."/>
            <person name="Barry K."/>
            <person name="Miller A.N."/>
            <person name="Grigoriev I.V."/>
            <person name="Debuchy R."/>
            <person name="Gladieux P."/>
            <person name="Thoren M.H."/>
            <person name="Johannesson H."/>
        </authorList>
    </citation>
    <scope>NUCLEOTIDE SEQUENCE</scope>
    <source>
        <strain evidence="4">CBS 955.72</strain>
    </source>
</reference>
<dbReference type="GO" id="GO:0005737">
    <property type="term" value="C:cytoplasm"/>
    <property type="evidence" value="ECO:0007669"/>
    <property type="project" value="UniProtKB-ARBA"/>
</dbReference>
<dbReference type="PANTHER" id="PTHR10064">
    <property type="entry name" value="60S RIBOSOMAL PROTEIN L22"/>
    <property type="match status" value="1"/>
</dbReference>
<evidence type="ECO:0000313" key="4">
    <source>
        <dbReference type="EMBL" id="KAK3360044.1"/>
    </source>
</evidence>
<evidence type="ECO:0000256" key="1">
    <source>
        <dbReference type="ARBA" id="ARBA00007817"/>
    </source>
</evidence>
<organism evidence="4 5">
    <name type="scientific">Lasiosphaeria hispida</name>
    <dbReference type="NCBI Taxonomy" id="260671"/>
    <lineage>
        <taxon>Eukaryota</taxon>
        <taxon>Fungi</taxon>
        <taxon>Dikarya</taxon>
        <taxon>Ascomycota</taxon>
        <taxon>Pezizomycotina</taxon>
        <taxon>Sordariomycetes</taxon>
        <taxon>Sordariomycetidae</taxon>
        <taxon>Sordariales</taxon>
        <taxon>Lasiosphaeriaceae</taxon>
        <taxon>Lasiosphaeria</taxon>
    </lineage>
</organism>
<dbReference type="Pfam" id="PF01776">
    <property type="entry name" value="Ribosomal_L22e"/>
    <property type="match status" value="1"/>
</dbReference>
<evidence type="ECO:0000313" key="5">
    <source>
        <dbReference type="Proteomes" id="UP001275084"/>
    </source>
</evidence>
<keyword evidence="5" id="KW-1185">Reference proteome</keyword>
<dbReference type="FunFam" id="3.30.1360.210:FF:000001">
    <property type="entry name" value="60S ribosomal protein L22 1"/>
    <property type="match status" value="1"/>
</dbReference>
<dbReference type="InterPro" id="IPR002671">
    <property type="entry name" value="Ribosomal_eL22"/>
</dbReference>
<keyword evidence="3" id="KW-0687">Ribonucleoprotein</keyword>
<dbReference type="Gene3D" id="3.30.1360.210">
    <property type="match status" value="1"/>
</dbReference>